<comment type="caution">
    <text evidence="3">The sequence shown here is derived from an EMBL/GenBank/DDBJ whole genome shotgun (WGS) entry which is preliminary data.</text>
</comment>
<evidence type="ECO:0000259" key="2">
    <source>
        <dbReference type="Pfam" id="PF04101"/>
    </source>
</evidence>
<dbReference type="InterPro" id="IPR007235">
    <property type="entry name" value="Glyco_trans_28_C"/>
</dbReference>
<evidence type="ECO:0000313" key="4">
    <source>
        <dbReference type="Proteomes" id="UP000431401"/>
    </source>
</evidence>
<evidence type="ECO:0000313" key="3">
    <source>
        <dbReference type="EMBL" id="MQY27784.1"/>
    </source>
</evidence>
<dbReference type="SUPFAM" id="SSF53756">
    <property type="entry name" value="UDP-Glycosyltransferase/glycogen phosphorylase"/>
    <property type="match status" value="1"/>
</dbReference>
<keyword evidence="1" id="KW-0808">Transferase</keyword>
<gene>
    <name evidence="3" type="ORF">NRB56_33670</name>
</gene>
<dbReference type="AlphaFoldDB" id="A0A7K0DSI1"/>
<dbReference type="Proteomes" id="UP000431401">
    <property type="component" value="Unassembled WGS sequence"/>
</dbReference>
<protein>
    <recommendedName>
        <fullName evidence="2">Glycosyl transferase family 28 C-terminal domain-containing protein</fullName>
    </recommendedName>
</protein>
<name>A0A7K0DSI1_9NOCA</name>
<dbReference type="RefSeq" id="WP_153343233.1">
    <property type="nucleotide sequence ID" value="NZ_WEGI01000007.1"/>
</dbReference>
<dbReference type="PANTHER" id="PTHR21015:SF22">
    <property type="entry name" value="GLYCOSYLTRANSFERASE"/>
    <property type="match status" value="1"/>
</dbReference>
<reference evidence="3 4" key="1">
    <citation type="submission" date="2019-10" db="EMBL/GenBank/DDBJ databases">
        <title>Nocardia macrotermitis sp. nov. and Nocardia aurantia sp. nov., isolated from the gut of fungus growing-termite Macrotermes natalensis.</title>
        <authorList>
            <person name="Benndorf R."/>
            <person name="Schwitalla J."/>
            <person name="Martin K."/>
            <person name="De Beer W."/>
            <person name="Kaster A.-K."/>
            <person name="Vollmers J."/>
            <person name="Poulsen M."/>
            <person name="Beemelmanns C."/>
        </authorList>
    </citation>
    <scope>NUCLEOTIDE SEQUENCE [LARGE SCALE GENOMIC DNA]</scope>
    <source>
        <strain evidence="3 4">RB56</strain>
    </source>
</reference>
<proteinExistence type="predicted"/>
<dbReference type="GO" id="GO:0016758">
    <property type="term" value="F:hexosyltransferase activity"/>
    <property type="evidence" value="ECO:0007669"/>
    <property type="project" value="InterPro"/>
</dbReference>
<dbReference type="Gene3D" id="3.40.50.2000">
    <property type="entry name" value="Glycogen Phosphorylase B"/>
    <property type="match status" value="1"/>
</dbReference>
<dbReference type="PANTHER" id="PTHR21015">
    <property type="entry name" value="UDP-N-ACETYLGLUCOSAMINE--N-ACETYLMURAMYL-(PENTAPEPTIDE) PYROPHOSPHORYL-UNDECAPRENOL N-ACETYLGLUCOSAMINE TRANSFERASE 1"/>
    <property type="match status" value="1"/>
</dbReference>
<organism evidence="3 4">
    <name type="scientific">Nocardia aurantia</name>
    <dbReference type="NCBI Taxonomy" id="2585199"/>
    <lineage>
        <taxon>Bacteria</taxon>
        <taxon>Bacillati</taxon>
        <taxon>Actinomycetota</taxon>
        <taxon>Actinomycetes</taxon>
        <taxon>Mycobacteriales</taxon>
        <taxon>Nocardiaceae</taxon>
        <taxon>Nocardia</taxon>
    </lineage>
</organism>
<dbReference type="Pfam" id="PF04101">
    <property type="entry name" value="Glyco_tran_28_C"/>
    <property type="match status" value="1"/>
</dbReference>
<accession>A0A7K0DSI1</accession>
<dbReference type="EMBL" id="WEGI01000007">
    <property type="protein sequence ID" value="MQY27784.1"/>
    <property type="molecule type" value="Genomic_DNA"/>
</dbReference>
<dbReference type="OrthoDB" id="9809594at2"/>
<evidence type="ECO:0000256" key="1">
    <source>
        <dbReference type="ARBA" id="ARBA00022679"/>
    </source>
</evidence>
<keyword evidence="4" id="KW-1185">Reference proteome</keyword>
<feature type="domain" description="Glycosyl transferase family 28 C-terminal" evidence="2">
    <location>
        <begin position="231"/>
        <end position="280"/>
    </location>
</feature>
<sequence>MIGYYIHHQGRGHLARAQAICARLSRPVTVLTSLPDVPAEPFAAVVTLPADDEAGTVTDVSADGALHWVPRRDDGLRTRMAALSAWIAAERPAALVADVSVEVALLARLHGIPVVTVALPGERTDPAHVLVHRISDAIIAAWPGPLYRPEWLGAHRHKTGYVGGISRYSTRPASGTRCRTAEPTILVLSGRGGSEFTAATVRDTAERVPGCRWQTLGLESWTADPWPRLCDADLVVAHAGQGAVADIAAAGKPAVLIPAARPFGEQHATAHAVAAAGLAVTVPHWPPPGRWPALIDRALTLGGEGWARWEVRGAPDRAAATIAAVADRG</sequence>